<organism evidence="1 2">
    <name type="scientific">Bradyrhizobium hipponense</name>
    <dbReference type="NCBI Taxonomy" id="2605638"/>
    <lineage>
        <taxon>Bacteria</taxon>
        <taxon>Pseudomonadati</taxon>
        <taxon>Pseudomonadota</taxon>
        <taxon>Alphaproteobacteria</taxon>
        <taxon>Hyphomicrobiales</taxon>
        <taxon>Nitrobacteraceae</taxon>
        <taxon>Bradyrhizobium</taxon>
    </lineage>
</organism>
<dbReference type="Gene3D" id="3.30.420.40">
    <property type="match status" value="1"/>
</dbReference>
<gene>
    <name evidence="1" type="ORF">FXV83_04080</name>
</gene>
<proteinExistence type="predicted"/>
<dbReference type="AlphaFoldDB" id="A0A5S4YU81"/>
<name>A0A5S4YU81_9BRAD</name>
<dbReference type="InterPro" id="IPR043129">
    <property type="entry name" value="ATPase_NBD"/>
</dbReference>
<dbReference type="SUPFAM" id="SSF53067">
    <property type="entry name" value="Actin-like ATPase domain"/>
    <property type="match status" value="1"/>
</dbReference>
<evidence type="ECO:0000313" key="1">
    <source>
        <dbReference type="EMBL" id="TYO67951.1"/>
    </source>
</evidence>
<evidence type="ECO:0008006" key="3">
    <source>
        <dbReference type="Google" id="ProtNLM"/>
    </source>
</evidence>
<evidence type="ECO:0000313" key="2">
    <source>
        <dbReference type="Proteomes" id="UP000324797"/>
    </source>
</evidence>
<keyword evidence="2" id="KW-1185">Reference proteome</keyword>
<comment type="caution">
    <text evidence="1">The sequence shown here is derived from an EMBL/GenBank/DDBJ whole genome shotgun (WGS) entry which is preliminary data.</text>
</comment>
<protein>
    <recommendedName>
        <fullName evidence="3">Carbohydrate kinase FGGY N-terminal domain-containing protein</fullName>
    </recommendedName>
</protein>
<sequence>MCEKHFLGIDVGTGSARAAVFDEFGTLLGSAKADIALWRNHINSRPISSRASGEGGRSR</sequence>
<reference evidence="1 2" key="1">
    <citation type="submission" date="2019-08" db="EMBL/GenBank/DDBJ databases">
        <title>Bradyrhizobium hipponensis sp. nov., a rhizobium isolated from a Lupinus angustifolius root nodule in Tunisia.</title>
        <authorList>
            <person name="Off K."/>
            <person name="Rejili M."/>
            <person name="Mars M."/>
            <person name="Brachmann A."/>
            <person name="Marin M."/>
        </authorList>
    </citation>
    <scope>NUCLEOTIDE SEQUENCE [LARGE SCALE GENOMIC DNA]</scope>
    <source>
        <strain evidence="2">aSej3</strain>
    </source>
</reference>
<accession>A0A5S4YU81</accession>
<dbReference type="EMBL" id="VSTH01000014">
    <property type="protein sequence ID" value="TYO67951.1"/>
    <property type="molecule type" value="Genomic_DNA"/>
</dbReference>
<dbReference type="Proteomes" id="UP000324797">
    <property type="component" value="Unassembled WGS sequence"/>
</dbReference>